<feature type="region of interest" description="Disordered" evidence="1">
    <location>
        <begin position="1"/>
        <end position="24"/>
    </location>
</feature>
<feature type="compositionally biased region" description="Pro residues" evidence="1">
    <location>
        <begin position="134"/>
        <end position="145"/>
    </location>
</feature>
<gene>
    <name evidence="2" type="ORF">Cvel_8894</name>
</gene>
<organism evidence="2">
    <name type="scientific">Chromera velia CCMP2878</name>
    <dbReference type="NCBI Taxonomy" id="1169474"/>
    <lineage>
        <taxon>Eukaryota</taxon>
        <taxon>Sar</taxon>
        <taxon>Alveolata</taxon>
        <taxon>Colpodellida</taxon>
        <taxon>Chromeraceae</taxon>
        <taxon>Chromera</taxon>
    </lineage>
</organism>
<dbReference type="Pfam" id="PF12314">
    <property type="entry name" value="IMCp"/>
    <property type="match status" value="1"/>
</dbReference>
<dbReference type="InterPro" id="IPR022086">
    <property type="entry name" value="IMCp"/>
</dbReference>
<feature type="compositionally biased region" description="Low complexity" evidence="1">
    <location>
        <begin position="276"/>
        <end position="300"/>
    </location>
</feature>
<evidence type="ECO:0000313" key="2">
    <source>
        <dbReference type="EMBL" id="CEM48552.1"/>
    </source>
</evidence>
<reference evidence="2" key="1">
    <citation type="submission" date="2014-11" db="EMBL/GenBank/DDBJ databases">
        <authorList>
            <person name="Otto D Thomas"/>
            <person name="Naeem Raeece"/>
        </authorList>
    </citation>
    <scope>NUCLEOTIDE SEQUENCE</scope>
</reference>
<feature type="compositionally biased region" description="Polar residues" evidence="1">
    <location>
        <begin position="249"/>
        <end position="262"/>
    </location>
</feature>
<feature type="region of interest" description="Disordered" evidence="1">
    <location>
        <begin position="239"/>
        <end position="318"/>
    </location>
</feature>
<dbReference type="AlphaFoldDB" id="A0A0G4HVP5"/>
<feature type="compositionally biased region" description="Polar residues" evidence="1">
    <location>
        <begin position="165"/>
        <end position="182"/>
    </location>
</feature>
<feature type="compositionally biased region" description="Basic and acidic residues" evidence="1">
    <location>
        <begin position="146"/>
        <end position="164"/>
    </location>
</feature>
<sequence length="318" mass="34326">MSSSPNYTRRSESGDGSISCGGTPGQIRRVEKIVHVPKRYIQEKIRYIPKIITQEREVRVPKIITRTKIVEVPHVQYIDKPVEKIVEVPQVHIRRVEKVVKVPVRITRHVPIVPHPQVVHFLQALPQVGRCTGFPPPFPATSPHPVPEREKKKKGKATEEEQLTRNEASPLSQPATDGLTTFQKGGAEDLLAISPASFVSISALSGPKLSPDLSHATPQAKAQLEPVTAKCTTAPLASSLPPAIPVSPESNRFSTRQASVSAQEVKRSRSREPPISVSHSSASASGSQAIKELLPSVLTPPTSPLKASGLPSTGKGGH</sequence>
<name>A0A0G4HVP5_9ALVE</name>
<dbReference type="VEuPathDB" id="CryptoDB:Cvel_8894"/>
<feature type="region of interest" description="Disordered" evidence="1">
    <location>
        <begin position="133"/>
        <end position="182"/>
    </location>
</feature>
<accession>A0A0G4HVP5</accession>
<protein>
    <submittedName>
        <fullName evidence="2">Uncharacterized protein</fullName>
    </submittedName>
</protein>
<evidence type="ECO:0000256" key="1">
    <source>
        <dbReference type="SAM" id="MobiDB-lite"/>
    </source>
</evidence>
<proteinExistence type="predicted"/>
<dbReference type="EMBL" id="CDMZ01004068">
    <property type="protein sequence ID" value="CEM48552.1"/>
    <property type="molecule type" value="Genomic_DNA"/>
</dbReference>